<reference evidence="1" key="1">
    <citation type="submission" date="2014-09" db="EMBL/GenBank/DDBJ databases">
        <authorList>
            <person name="Magalhaes I.L.F."/>
            <person name="Oliveira U."/>
            <person name="Santos F.R."/>
            <person name="Vidigal T.H.D.A."/>
            <person name="Brescovit A.D."/>
            <person name="Santos A.J."/>
        </authorList>
    </citation>
    <scope>NUCLEOTIDE SEQUENCE</scope>
    <source>
        <tissue evidence="1">Shoot tissue taken approximately 20 cm above the soil surface</tissue>
    </source>
</reference>
<evidence type="ECO:0000313" key="1">
    <source>
        <dbReference type="EMBL" id="JAD39933.1"/>
    </source>
</evidence>
<reference evidence="1" key="2">
    <citation type="journal article" date="2015" name="Data Brief">
        <title>Shoot transcriptome of the giant reed, Arundo donax.</title>
        <authorList>
            <person name="Barrero R.A."/>
            <person name="Guerrero F.D."/>
            <person name="Moolhuijzen P."/>
            <person name="Goolsby J.A."/>
            <person name="Tidwell J."/>
            <person name="Bellgard S.E."/>
            <person name="Bellgard M.I."/>
        </authorList>
    </citation>
    <scope>NUCLEOTIDE SEQUENCE</scope>
    <source>
        <tissue evidence="1">Shoot tissue taken approximately 20 cm above the soil surface</tissue>
    </source>
</reference>
<organism evidence="1">
    <name type="scientific">Arundo donax</name>
    <name type="common">Giant reed</name>
    <name type="synonym">Donax arundinaceus</name>
    <dbReference type="NCBI Taxonomy" id="35708"/>
    <lineage>
        <taxon>Eukaryota</taxon>
        <taxon>Viridiplantae</taxon>
        <taxon>Streptophyta</taxon>
        <taxon>Embryophyta</taxon>
        <taxon>Tracheophyta</taxon>
        <taxon>Spermatophyta</taxon>
        <taxon>Magnoliopsida</taxon>
        <taxon>Liliopsida</taxon>
        <taxon>Poales</taxon>
        <taxon>Poaceae</taxon>
        <taxon>PACMAD clade</taxon>
        <taxon>Arundinoideae</taxon>
        <taxon>Arundineae</taxon>
        <taxon>Arundo</taxon>
    </lineage>
</organism>
<proteinExistence type="predicted"/>
<accession>A0A0A8ZQE7</accession>
<dbReference type="EMBL" id="GBRH01257962">
    <property type="protein sequence ID" value="JAD39933.1"/>
    <property type="molecule type" value="Transcribed_RNA"/>
</dbReference>
<sequence length="23" mass="2575">MSNVTRLVPDFQLILLPRSCSNA</sequence>
<name>A0A0A8ZQE7_ARUDO</name>
<dbReference type="AlphaFoldDB" id="A0A0A8ZQE7"/>
<protein>
    <submittedName>
        <fullName evidence="1">Uncharacterized protein</fullName>
    </submittedName>
</protein>